<evidence type="ECO:0000256" key="1">
    <source>
        <dbReference type="SAM" id="MobiDB-lite"/>
    </source>
</evidence>
<evidence type="ECO:0000313" key="2">
    <source>
        <dbReference type="EMBL" id="VDM96349.1"/>
    </source>
</evidence>
<dbReference type="STRING" id="103827.A0A0N5CLU5"/>
<dbReference type="OrthoDB" id="5824586at2759"/>
<protein>
    <submittedName>
        <fullName evidence="4">Fanconi anemia group M protein</fullName>
    </submittedName>
</protein>
<feature type="compositionally biased region" description="Polar residues" evidence="1">
    <location>
        <begin position="408"/>
        <end position="418"/>
    </location>
</feature>
<accession>A0A0N5CLU5</accession>
<reference evidence="2 3" key="2">
    <citation type="submission" date="2018-11" db="EMBL/GenBank/DDBJ databases">
        <authorList>
            <consortium name="Pathogen Informatics"/>
        </authorList>
    </citation>
    <scope>NUCLEOTIDE SEQUENCE [LARGE SCALE GENOMIC DNA]</scope>
</reference>
<proteinExistence type="predicted"/>
<dbReference type="WBParaSite" id="TCLT_0000109601-mRNA-1">
    <property type="protein sequence ID" value="TCLT_0000109601-mRNA-1"/>
    <property type="gene ID" value="TCLT_0000109601"/>
</dbReference>
<dbReference type="Proteomes" id="UP000276776">
    <property type="component" value="Unassembled WGS sequence"/>
</dbReference>
<keyword evidence="3" id="KW-1185">Reference proteome</keyword>
<dbReference type="AlphaFoldDB" id="A0A0N5CLU5"/>
<gene>
    <name evidence="2" type="ORF">TCLT_LOCUS1097</name>
</gene>
<reference evidence="4" key="1">
    <citation type="submission" date="2017-02" db="UniProtKB">
        <authorList>
            <consortium name="WormBaseParasite"/>
        </authorList>
    </citation>
    <scope>IDENTIFICATION</scope>
</reference>
<dbReference type="EMBL" id="UYYF01000117">
    <property type="protein sequence ID" value="VDM96349.1"/>
    <property type="molecule type" value="Genomic_DNA"/>
</dbReference>
<feature type="region of interest" description="Disordered" evidence="1">
    <location>
        <begin position="408"/>
        <end position="434"/>
    </location>
</feature>
<sequence>MSCPEFSFYRRSGIQRLRLTNDGRSNMGLQKDQQREFEFAVTGHKKRECRKRKTCYQWMLACPSTSQDDSFEIDEINSEKLRSLSPILVDNTHTRSGLCSSTFLKDSKLKSVSLECSSLTNLELLGHRYSRNRTATSFSEISCSEKSHTSSNASPSFQFEDMASTAGSSNLKAHFATTTHNEFEKESKVIFASCDSICTNCDENDDVDSDWTTVPDSPPLEVVLSSASNHFSNTSSTLLETFPSFEDNDDDERLSDISIFSSRPLSEKSNSQVPSESDSDIFREHNDDVDDSETVCGNDSIGDLLIHEVEPDDANVGDEILAESIPSTTALQSRKNDSEEVPFHKPCHRLSKLAETLRKRMLLSSSDLAMWKCENPKEQPVKKVAVASTIIQWGIYWTLLKSVEDSGTTHTFDSQPMRKSSHARSIEHTDKQSGGNISQELFSEQEVFFLYQPLSKLNTPAGEFILAPRYYR</sequence>
<evidence type="ECO:0000313" key="4">
    <source>
        <dbReference type="WBParaSite" id="TCLT_0000109601-mRNA-1"/>
    </source>
</evidence>
<organism evidence="4">
    <name type="scientific">Thelazia callipaeda</name>
    <name type="common">Oriental eyeworm</name>
    <name type="synonym">Parasitic nematode</name>
    <dbReference type="NCBI Taxonomy" id="103827"/>
    <lineage>
        <taxon>Eukaryota</taxon>
        <taxon>Metazoa</taxon>
        <taxon>Ecdysozoa</taxon>
        <taxon>Nematoda</taxon>
        <taxon>Chromadorea</taxon>
        <taxon>Rhabditida</taxon>
        <taxon>Spirurina</taxon>
        <taxon>Spiruromorpha</taxon>
        <taxon>Thelazioidea</taxon>
        <taxon>Thelaziidae</taxon>
        <taxon>Thelazia</taxon>
    </lineage>
</organism>
<evidence type="ECO:0000313" key="3">
    <source>
        <dbReference type="Proteomes" id="UP000276776"/>
    </source>
</evidence>
<name>A0A0N5CLU5_THECL</name>